<evidence type="ECO:0000313" key="1">
    <source>
        <dbReference type="EMBL" id="KAK9111272.1"/>
    </source>
</evidence>
<keyword evidence="2" id="KW-1185">Reference proteome</keyword>
<organism evidence="1 2">
    <name type="scientific">Stephania cephalantha</name>
    <dbReference type="NCBI Taxonomy" id="152367"/>
    <lineage>
        <taxon>Eukaryota</taxon>
        <taxon>Viridiplantae</taxon>
        <taxon>Streptophyta</taxon>
        <taxon>Embryophyta</taxon>
        <taxon>Tracheophyta</taxon>
        <taxon>Spermatophyta</taxon>
        <taxon>Magnoliopsida</taxon>
        <taxon>Ranunculales</taxon>
        <taxon>Menispermaceae</taxon>
        <taxon>Menispermoideae</taxon>
        <taxon>Cissampelideae</taxon>
        <taxon>Stephania</taxon>
    </lineage>
</organism>
<protein>
    <submittedName>
        <fullName evidence="1">Uncharacterized protein</fullName>
    </submittedName>
</protein>
<accession>A0AAP0I9T3</accession>
<comment type="caution">
    <text evidence="1">The sequence shown here is derived from an EMBL/GenBank/DDBJ whole genome shotgun (WGS) entry which is preliminary data.</text>
</comment>
<reference evidence="1 2" key="1">
    <citation type="submission" date="2024-01" db="EMBL/GenBank/DDBJ databases">
        <title>Genome assemblies of Stephania.</title>
        <authorList>
            <person name="Yang L."/>
        </authorList>
    </citation>
    <scope>NUCLEOTIDE SEQUENCE [LARGE SCALE GENOMIC DNA]</scope>
    <source>
        <strain evidence="1">JXDWG</strain>
        <tissue evidence="1">Leaf</tissue>
    </source>
</reference>
<name>A0AAP0I9T3_9MAGN</name>
<dbReference type="EMBL" id="JBBNAG010000008">
    <property type="protein sequence ID" value="KAK9111272.1"/>
    <property type="molecule type" value="Genomic_DNA"/>
</dbReference>
<dbReference type="AlphaFoldDB" id="A0AAP0I9T3"/>
<proteinExistence type="predicted"/>
<sequence length="128" mass="14668">MRLEKLPSLKNFFIIIRTFNESLLLHQHLQVGRLVNCECHLTMLREYVDDIAKTTSISCWMTNRIASDDGVLLGTANLFVKRIRVFSTLASFWRETKRFDILSKLALRISATVRVWTAGRGRSSLAAP</sequence>
<dbReference type="Proteomes" id="UP001419268">
    <property type="component" value="Unassembled WGS sequence"/>
</dbReference>
<evidence type="ECO:0000313" key="2">
    <source>
        <dbReference type="Proteomes" id="UP001419268"/>
    </source>
</evidence>
<gene>
    <name evidence="1" type="ORF">Scep_018791</name>
</gene>